<feature type="domain" description="Ig-like" evidence="1">
    <location>
        <begin position="5"/>
        <end position="99"/>
    </location>
</feature>
<sequence length="162" mass="18760">MTNVPHVTSILLESKRELSVKRKGNEFLILNGDNVKIECNVKSYIPVRSVSWQKEIEGKIIQITPSKEKYEMDFGKRPSLTIHYFNAGDQGKYRCSVRNVIGLRNEIFGSCMNYMSRVGWLTRVVKVLQHIPAFHTEDMTLHTYGRLKMFLLPKFLLILQLG</sequence>
<dbReference type="Pfam" id="PF07679">
    <property type="entry name" value="I-set"/>
    <property type="match status" value="1"/>
</dbReference>
<evidence type="ECO:0000313" key="3">
    <source>
        <dbReference type="Proteomes" id="UP000507470"/>
    </source>
</evidence>
<proteinExistence type="predicted"/>
<dbReference type="InterPro" id="IPR013783">
    <property type="entry name" value="Ig-like_fold"/>
</dbReference>
<keyword evidence="3" id="KW-1185">Reference proteome</keyword>
<dbReference type="Proteomes" id="UP000507470">
    <property type="component" value="Unassembled WGS sequence"/>
</dbReference>
<protein>
    <recommendedName>
        <fullName evidence="1">Ig-like domain-containing protein</fullName>
    </recommendedName>
</protein>
<dbReference type="AlphaFoldDB" id="A0A6J8CCK9"/>
<reference evidence="2 3" key="1">
    <citation type="submission" date="2020-06" db="EMBL/GenBank/DDBJ databases">
        <authorList>
            <person name="Li R."/>
            <person name="Bekaert M."/>
        </authorList>
    </citation>
    <scope>NUCLEOTIDE SEQUENCE [LARGE SCALE GENOMIC DNA]</scope>
    <source>
        <strain evidence="3">wild</strain>
    </source>
</reference>
<dbReference type="Gene3D" id="2.60.40.10">
    <property type="entry name" value="Immunoglobulins"/>
    <property type="match status" value="1"/>
</dbReference>
<dbReference type="InterPro" id="IPR036179">
    <property type="entry name" value="Ig-like_dom_sf"/>
</dbReference>
<dbReference type="InterPro" id="IPR013098">
    <property type="entry name" value="Ig_I-set"/>
</dbReference>
<evidence type="ECO:0000259" key="1">
    <source>
        <dbReference type="PROSITE" id="PS50835"/>
    </source>
</evidence>
<dbReference type="PROSITE" id="PS50835">
    <property type="entry name" value="IG_LIKE"/>
    <property type="match status" value="1"/>
</dbReference>
<dbReference type="EMBL" id="CACVKT020004991">
    <property type="protein sequence ID" value="CAC5392567.1"/>
    <property type="molecule type" value="Genomic_DNA"/>
</dbReference>
<accession>A0A6J8CCK9</accession>
<name>A0A6J8CCK9_MYTCO</name>
<dbReference type="InterPro" id="IPR003598">
    <property type="entry name" value="Ig_sub2"/>
</dbReference>
<dbReference type="SUPFAM" id="SSF48726">
    <property type="entry name" value="Immunoglobulin"/>
    <property type="match status" value="1"/>
</dbReference>
<gene>
    <name evidence="2" type="ORF">MCOR_27490</name>
</gene>
<dbReference type="SMART" id="SM00408">
    <property type="entry name" value="IGc2"/>
    <property type="match status" value="1"/>
</dbReference>
<dbReference type="InterPro" id="IPR007110">
    <property type="entry name" value="Ig-like_dom"/>
</dbReference>
<dbReference type="OrthoDB" id="6203526at2759"/>
<evidence type="ECO:0000313" key="2">
    <source>
        <dbReference type="EMBL" id="CAC5392567.1"/>
    </source>
</evidence>
<organism evidence="2 3">
    <name type="scientific">Mytilus coruscus</name>
    <name type="common">Sea mussel</name>
    <dbReference type="NCBI Taxonomy" id="42192"/>
    <lineage>
        <taxon>Eukaryota</taxon>
        <taxon>Metazoa</taxon>
        <taxon>Spiralia</taxon>
        <taxon>Lophotrochozoa</taxon>
        <taxon>Mollusca</taxon>
        <taxon>Bivalvia</taxon>
        <taxon>Autobranchia</taxon>
        <taxon>Pteriomorphia</taxon>
        <taxon>Mytilida</taxon>
        <taxon>Mytiloidea</taxon>
        <taxon>Mytilidae</taxon>
        <taxon>Mytilinae</taxon>
        <taxon>Mytilus</taxon>
    </lineage>
</organism>
<dbReference type="CDD" id="cd00099">
    <property type="entry name" value="IgV"/>
    <property type="match status" value="1"/>
</dbReference>